<gene>
    <name evidence="9" type="ORF">GCM10007116_10190</name>
    <name evidence="8" type="ORF">HS1genome_0552</name>
</gene>
<dbReference type="InterPro" id="IPR042099">
    <property type="entry name" value="ANL_N_sf"/>
</dbReference>
<dbReference type="Pfam" id="PF00501">
    <property type="entry name" value="AMP-binding"/>
    <property type="match status" value="1"/>
</dbReference>
<proteinExistence type="inferred from homology"/>
<evidence type="ECO:0000256" key="5">
    <source>
        <dbReference type="SAM" id="Phobius"/>
    </source>
</evidence>
<dbReference type="Proteomes" id="UP000276741">
    <property type="component" value="Chromosome"/>
</dbReference>
<dbReference type="GeneID" id="38666055"/>
<dbReference type="EMBL" id="BMQS01000008">
    <property type="protein sequence ID" value="GGT94555.1"/>
    <property type="molecule type" value="Genomic_DNA"/>
</dbReference>
<reference evidence="8" key="3">
    <citation type="journal article" date="2019" name="BMC Res. Notes">
        <title>Complete genome sequence of the Sulfodiicoccus acidiphilus strain HS-1T, the first crenarchaeon that lacks polB3, isolated from an acidic hot spring in Ohwaku-dani, Hakone, Japan.</title>
        <authorList>
            <person name="Sakai H.D."/>
            <person name="Kurosawa N."/>
        </authorList>
    </citation>
    <scope>NUCLEOTIDE SEQUENCE</scope>
    <source>
        <strain evidence="8">HS-1</strain>
    </source>
</reference>
<dbReference type="GO" id="GO:0006633">
    <property type="term" value="P:fatty acid biosynthetic process"/>
    <property type="evidence" value="ECO:0007669"/>
    <property type="project" value="TreeGrafter"/>
</dbReference>
<dbReference type="GO" id="GO:0004321">
    <property type="term" value="F:fatty-acyl-CoA synthase activity"/>
    <property type="evidence" value="ECO:0007669"/>
    <property type="project" value="TreeGrafter"/>
</dbReference>
<evidence type="ECO:0000256" key="2">
    <source>
        <dbReference type="ARBA" id="ARBA00022598"/>
    </source>
</evidence>
<feature type="domain" description="AMP-binding enzyme C-terminal" evidence="7">
    <location>
        <begin position="453"/>
        <end position="531"/>
    </location>
</feature>
<evidence type="ECO:0000313" key="9">
    <source>
        <dbReference type="EMBL" id="GGT94555.1"/>
    </source>
</evidence>
<evidence type="ECO:0000259" key="6">
    <source>
        <dbReference type="Pfam" id="PF00501"/>
    </source>
</evidence>
<name>A0A348B1W1_9CREN</name>
<evidence type="ECO:0000259" key="7">
    <source>
        <dbReference type="Pfam" id="PF13193"/>
    </source>
</evidence>
<dbReference type="KEGG" id="sacd:HS1genome_0552"/>
<keyword evidence="5" id="KW-1133">Transmembrane helix</keyword>
<dbReference type="OrthoDB" id="193284at2157"/>
<dbReference type="AlphaFoldDB" id="A0A348B1W1"/>
<dbReference type="Proteomes" id="UP000616143">
    <property type="component" value="Unassembled WGS sequence"/>
</dbReference>
<feature type="domain" description="AMP-dependent synthetase/ligase" evidence="6">
    <location>
        <begin position="58"/>
        <end position="390"/>
    </location>
</feature>
<dbReference type="InterPro" id="IPR020845">
    <property type="entry name" value="AMP-binding_CS"/>
</dbReference>
<dbReference type="GO" id="GO:0015645">
    <property type="term" value="F:fatty acid ligase activity"/>
    <property type="evidence" value="ECO:0007669"/>
    <property type="project" value="TreeGrafter"/>
</dbReference>
<evidence type="ECO:0000256" key="1">
    <source>
        <dbReference type="ARBA" id="ARBA00006432"/>
    </source>
</evidence>
<dbReference type="GO" id="GO:0016405">
    <property type="term" value="F:CoA-ligase activity"/>
    <property type="evidence" value="ECO:0007669"/>
    <property type="project" value="UniProtKB-ARBA"/>
</dbReference>
<dbReference type="GO" id="GO:0005524">
    <property type="term" value="F:ATP binding"/>
    <property type="evidence" value="ECO:0007669"/>
    <property type="project" value="UniProtKB-KW"/>
</dbReference>
<dbReference type="InterPro" id="IPR051087">
    <property type="entry name" value="Mitochondrial_ACSM"/>
</dbReference>
<reference evidence="9" key="1">
    <citation type="journal article" date="2014" name="Int. J. Syst. Evol. Microbiol.">
        <title>Complete genome sequence of Corynebacterium casei LMG S-19264T (=DSM 44701T), isolated from a smear-ripened cheese.</title>
        <authorList>
            <consortium name="US DOE Joint Genome Institute (JGI-PGF)"/>
            <person name="Walter F."/>
            <person name="Albersmeier A."/>
            <person name="Kalinowski J."/>
            <person name="Ruckert C."/>
        </authorList>
    </citation>
    <scope>NUCLEOTIDE SEQUENCE</scope>
    <source>
        <strain evidence="9">JCM 31740</strain>
    </source>
</reference>
<dbReference type="InterPro" id="IPR025110">
    <property type="entry name" value="AMP-bd_C"/>
</dbReference>
<keyword evidence="10" id="KW-1185">Reference proteome</keyword>
<evidence type="ECO:0000256" key="3">
    <source>
        <dbReference type="ARBA" id="ARBA00022741"/>
    </source>
</evidence>
<keyword evidence="4" id="KW-0067">ATP-binding</keyword>
<dbReference type="Pfam" id="PF13193">
    <property type="entry name" value="AMP-binding_C"/>
    <property type="match status" value="1"/>
</dbReference>
<reference evidence="10" key="2">
    <citation type="submission" date="2018-04" db="EMBL/GenBank/DDBJ databases">
        <title>Complete genome sequence of Sulfodiicoccus acidiphilus strain HS-1.</title>
        <authorList>
            <person name="Sakai H.D."/>
            <person name="Kurosawa N."/>
        </authorList>
    </citation>
    <scope>NUCLEOTIDE SEQUENCE [LARGE SCALE GENOMIC DNA]</scope>
    <source>
        <strain evidence="10">HS-1</strain>
    </source>
</reference>
<dbReference type="PANTHER" id="PTHR43605:SF10">
    <property type="entry name" value="ACYL-COA SYNTHETASE MEDIUM CHAIN FAMILY MEMBER 3"/>
    <property type="match status" value="1"/>
</dbReference>
<evidence type="ECO:0000313" key="10">
    <source>
        <dbReference type="Proteomes" id="UP000276741"/>
    </source>
</evidence>
<dbReference type="GO" id="GO:0006637">
    <property type="term" value="P:acyl-CoA metabolic process"/>
    <property type="evidence" value="ECO:0007669"/>
    <property type="project" value="TreeGrafter"/>
</dbReference>
<keyword evidence="5" id="KW-0472">Membrane</keyword>
<dbReference type="InterPro" id="IPR000873">
    <property type="entry name" value="AMP-dep_synth/lig_dom"/>
</dbReference>
<protein>
    <submittedName>
        <fullName evidence="8">AMP-dependent synthetase</fullName>
    </submittedName>
</protein>
<keyword evidence="2" id="KW-0436">Ligase</keyword>
<reference evidence="9" key="4">
    <citation type="submission" date="2020-09" db="EMBL/GenBank/DDBJ databases">
        <authorList>
            <person name="Sun Q."/>
            <person name="Ohkuma M."/>
        </authorList>
    </citation>
    <scope>NUCLEOTIDE SEQUENCE</scope>
    <source>
        <strain evidence="9">JCM 31740</strain>
    </source>
</reference>
<dbReference type="PROSITE" id="PS00455">
    <property type="entry name" value="AMP_BINDING"/>
    <property type="match status" value="1"/>
</dbReference>
<keyword evidence="3" id="KW-0547">Nucleotide-binding</keyword>
<evidence type="ECO:0000256" key="4">
    <source>
        <dbReference type="ARBA" id="ARBA00022840"/>
    </source>
</evidence>
<organism evidence="8 10">
    <name type="scientific">Sulfodiicoccus acidiphilus</name>
    <dbReference type="NCBI Taxonomy" id="1670455"/>
    <lineage>
        <taxon>Archaea</taxon>
        <taxon>Thermoproteota</taxon>
        <taxon>Thermoprotei</taxon>
        <taxon>Sulfolobales</taxon>
        <taxon>Sulfolobaceae</taxon>
        <taxon>Sulfodiicoccus</taxon>
    </lineage>
</organism>
<sequence>MVDIIREKRVLLRPNLEDYDSVCKDFSWVKVREELGMMGMGNGAGLALRRPVSRGLGEYVALRWISESGERKDYPFSTLLQQGLGVANALRELGLSMGDRVVLLSKRVPSLYFAMIGVPLAGGTLVPVFTSFGREAIRYRIENSGAKMIVVHESLKEKVPDVEGLKVVVTSDQSFPNSTKGNGSYSIPTNRPFVIVYTSGSTGKPKGIWHSHDMMTFYYVSGKYHFDLHEGQDVFWHTGDPAWIAGFAGVWTAWVNGVTLLSYEGRFDPERWATIVEENKVTVLSTAPTAMRMLKKAEQTVVRHDLSSLRFIHAGGEYVDPDLVRWSHKKLGLPVHDAYGQTETATYVIANFISLPIKVGSMGRPLPGVKALVVDEKGRPLPANTPGLLAFVPDFPALAKGVWNDDERWKAYFKGGYYVTGDRALVDEDGYFWYLGREDDVIKVSGYRVSPVEIESVLMTHPAVAEAAVIGVPDPERGNRIKAYVVLREDYSSEADLPVKLREYVKLNLASHMAPAEVEIVKELPHTLSGKILRRLLRSIETKSPVGDTSTLDNQDLVKDLKKA</sequence>
<dbReference type="Gene3D" id="3.30.300.30">
    <property type="match status" value="1"/>
</dbReference>
<feature type="transmembrane region" description="Helical" evidence="5">
    <location>
        <begin position="110"/>
        <end position="130"/>
    </location>
</feature>
<dbReference type="PANTHER" id="PTHR43605">
    <property type="entry name" value="ACYL-COENZYME A SYNTHETASE"/>
    <property type="match status" value="1"/>
</dbReference>
<dbReference type="EMBL" id="AP018553">
    <property type="protein sequence ID" value="BBD72163.1"/>
    <property type="molecule type" value="Genomic_DNA"/>
</dbReference>
<evidence type="ECO:0000313" key="8">
    <source>
        <dbReference type="EMBL" id="BBD72163.1"/>
    </source>
</evidence>
<dbReference type="SUPFAM" id="SSF56801">
    <property type="entry name" value="Acetyl-CoA synthetase-like"/>
    <property type="match status" value="1"/>
</dbReference>
<dbReference type="Gene3D" id="3.40.50.12780">
    <property type="entry name" value="N-terminal domain of ligase-like"/>
    <property type="match status" value="1"/>
</dbReference>
<accession>A0A348B1W1</accession>
<comment type="similarity">
    <text evidence="1">Belongs to the ATP-dependent AMP-binding enzyme family.</text>
</comment>
<dbReference type="InterPro" id="IPR045851">
    <property type="entry name" value="AMP-bd_C_sf"/>
</dbReference>
<dbReference type="RefSeq" id="WP_126451282.1">
    <property type="nucleotide sequence ID" value="NZ_AP018553.1"/>
</dbReference>
<keyword evidence="5" id="KW-0812">Transmembrane</keyword>